<feature type="domain" description="EamA" evidence="8">
    <location>
        <begin position="217"/>
        <end position="354"/>
    </location>
</feature>
<evidence type="ECO:0000256" key="5">
    <source>
        <dbReference type="ARBA" id="ARBA00023136"/>
    </source>
</evidence>
<evidence type="ECO:0000313" key="10">
    <source>
        <dbReference type="Proteomes" id="UP001177003"/>
    </source>
</evidence>
<evidence type="ECO:0000256" key="4">
    <source>
        <dbReference type="ARBA" id="ARBA00022989"/>
    </source>
</evidence>
<proteinExistence type="inferred from homology"/>
<dbReference type="EMBL" id="OX465079">
    <property type="protein sequence ID" value="CAI9277058.1"/>
    <property type="molecule type" value="Genomic_DNA"/>
</dbReference>
<evidence type="ECO:0000256" key="6">
    <source>
        <dbReference type="RuleBase" id="RU363077"/>
    </source>
</evidence>
<feature type="transmembrane region" description="Helical" evidence="6">
    <location>
        <begin position="107"/>
        <end position="130"/>
    </location>
</feature>
<dbReference type="InterPro" id="IPR000620">
    <property type="entry name" value="EamA_dom"/>
</dbReference>
<feature type="transmembrane region" description="Helical" evidence="6">
    <location>
        <begin position="168"/>
        <end position="188"/>
    </location>
</feature>
<dbReference type="GO" id="GO:0022857">
    <property type="term" value="F:transmembrane transporter activity"/>
    <property type="evidence" value="ECO:0007669"/>
    <property type="project" value="InterPro"/>
</dbReference>
<feature type="region of interest" description="Disordered" evidence="7">
    <location>
        <begin position="369"/>
        <end position="393"/>
    </location>
</feature>
<feature type="domain" description="EamA" evidence="8">
    <location>
        <begin position="108"/>
        <end position="185"/>
    </location>
</feature>
<dbReference type="PANTHER" id="PTHR31218">
    <property type="entry name" value="WAT1-RELATED PROTEIN"/>
    <property type="match status" value="1"/>
</dbReference>
<dbReference type="GO" id="GO:0016020">
    <property type="term" value="C:membrane"/>
    <property type="evidence" value="ECO:0007669"/>
    <property type="project" value="UniProtKB-SubCell"/>
</dbReference>
<dbReference type="SUPFAM" id="SSF103481">
    <property type="entry name" value="Multidrug resistance efflux transporter EmrE"/>
    <property type="match status" value="2"/>
</dbReference>
<feature type="transmembrane region" description="Helical" evidence="6">
    <location>
        <begin position="310"/>
        <end position="330"/>
    </location>
</feature>
<dbReference type="Pfam" id="PF00892">
    <property type="entry name" value="EamA"/>
    <property type="match status" value="2"/>
</dbReference>
<evidence type="ECO:0000256" key="1">
    <source>
        <dbReference type="ARBA" id="ARBA00004141"/>
    </source>
</evidence>
<keyword evidence="10" id="KW-1185">Reference proteome</keyword>
<dbReference type="InterPro" id="IPR037185">
    <property type="entry name" value="EmrE-like"/>
</dbReference>
<feature type="transmembrane region" description="Helical" evidence="6">
    <location>
        <begin position="246"/>
        <end position="268"/>
    </location>
</feature>
<evidence type="ECO:0000256" key="2">
    <source>
        <dbReference type="ARBA" id="ARBA00007635"/>
    </source>
</evidence>
<accession>A0AA35YN11</accession>
<dbReference type="Proteomes" id="UP001177003">
    <property type="component" value="Chromosome 3"/>
</dbReference>
<feature type="transmembrane region" description="Helical" evidence="6">
    <location>
        <begin position="136"/>
        <end position="156"/>
    </location>
</feature>
<evidence type="ECO:0000256" key="3">
    <source>
        <dbReference type="ARBA" id="ARBA00022692"/>
    </source>
</evidence>
<keyword evidence="3 6" id="KW-0812">Transmembrane</keyword>
<feature type="transmembrane region" description="Helical" evidence="6">
    <location>
        <begin position="214"/>
        <end position="234"/>
    </location>
</feature>
<name>A0AA35YN11_LACSI</name>
<comment type="similarity">
    <text evidence="2 6">Belongs to the drug/metabolite transporter (DMT) superfamily. Plant drug/metabolite exporter (P-DME) (TC 2.A.7.4) family.</text>
</comment>
<organism evidence="9 10">
    <name type="scientific">Lactuca saligna</name>
    <name type="common">Willowleaf lettuce</name>
    <dbReference type="NCBI Taxonomy" id="75948"/>
    <lineage>
        <taxon>Eukaryota</taxon>
        <taxon>Viridiplantae</taxon>
        <taxon>Streptophyta</taxon>
        <taxon>Embryophyta</taxon>
        <taxon>Tracheophyta</taxon>
        <taxon>Spermatophyta</taxon>
        <taxon>Magnoliopsida</taxon>
        <taxon>eudicotyledons</taxon>
        <taxon>Gunneridae</taxon>
        <taxon>Pentapetalae</taxon>
        <taxon>asterids</taxon>
        <taxon>campanulids</taxon>
        <taxon>Asterales</taxon>
        <taxon>Asteraceae</taxon>
        <taxon>Cichorioideae</taxon>
        <taxon>Cichorieae</taxon>
        <taxon>Lactucinae</taxon>
        <taxon>Lactuca</taxon>
    </lineage>
</organism>
<feature type="transmembrane region" description="Helical" evidence="6">
    <location>
        <begin position="280"/>
        <end position="303"/>
    </location>
</feature>
<evidence type="ECO:0000259" key="8">
    <source>
        <dbReference type="Pfam" id="PF00892"/>
    </source>
</evidence>
<dbReference type="InterPro" id="IPR030184">
    <property type="entry name" value="WAT1-related"/>
</dbReference>
<gene>
    <name evidence="9" type="ORF">LSALG_LOCUS17006</name>
</gene>
<feature type="transmembrane region" description="Helical" evidence="6">
    <location>
        <begin position="336"/>
        <end position="354"/>
    </location>
</feature>
<evidence type="ECO:0000256" key="7">
    <source>
        <dbReference type="SAM" id="MobiDB-lite"/>
    </source>
</evidence>
<reference evidence="9" key="1">
    <citation type="submission" date="2023-04" db="EMBL/GenBank/DDBJ databases">
        <authorList>
            <person name="Vijverberg K."/>
            <person name="Xiong W."/>
            <person name="Schranz E."/>
        </authorList>
    </citation>
    <scope>NUCLEOTIDE SEQUENCE</scope>
</reference>
<protein>
    <recommendedName>
        <fullName evidence="6">WAT1-related protein</fullName>
    </recommendedName>
</protein>
<comment type="subcellular location">
    <subcellularLocation>
        <location evidence="1 6">Membrane</location>
        <topology evidence="1 6">Multi-pass membrane protein</topology>
    </subcellularLocation>
</comment>
<evidence type="ECO:0000313" key="9">
    <source>
        <dbReference type="EMBL" id="CAI9277058.1"/>
    </source>
</evidence>
<keyword evidence="5 6" id="KW-0472">Membrane</keyword>
<dbReference type="AlphaFoldDB" id="A0AA35YN11"/>
<sequence>MHTSIKDIGNDIQKVKKKYGSDKKRNVDMDKRGAALCYYVDGRILGYEHSHNSEICNEWWFVVLLLRREIKKGSFSLMWTNQFQVPTNARKSQCNINTGRPRLTFHILFRFFILGLLGICLFQFLVYIGISYSSPTMASAISNLTPANTFLLAIAFRMEKIDTRNSSSLAKLFGTIVAISGAMVFTLYKGPEIFHTNSSSNSHNHLLLSQASDWVFGGLILVMAGIVSSIWKVLQSATSREYPDQVTVVFFYCLFGTIQCIVLSLFLVENPSDWVMQPGITMVAVVLGAVISTAFRSSALIWCLQKKGPVFVAMFSPLSIVIATIMGVTFLGDSLYLGSAIGAMIIAGGFYTVMWGQAKQKKIETDLEGADELGSPNPTTPLLSSGGDRNVSL</sequence>
<keyword evidence="4 6" id="KW-1133">Transmembrane helix</keyword>